<evidence type="ECO:0000313" key="17">
    <source>
        <dbReference type="Proteomes" id="UP000886890"/>
    </source>
</evidence>
<dbReference type="InterPro" id="IPR015865">
    <property type="entry name" value="Riboflavin_kinase_bac/euk"/>
</dbReference>
<evidence type="ECO:0000256" key="11">
    <source>
        <dbReference type="ARBA" id="ARBA00023268"/>
    </source>
</evidence>
<dbReference type="InterPro" id="IPR002606">
    <property type="entry name" value="Riboflavin_kinase_bac"/>
</dbReference>
<evidence type="ECO:0000256" key="10">
    <source>
        <dbReference type="ARBA" id="ARBA00022840"/>
    </source>
</evidence>
<organism evidence="16 17">
    <name type="scientific">Candidatus Fusicatenibacter merdavium</name>
    <dbReference type="NCBI Taxonomy" id="2838600"/>
    <lineage>
        <taxon>Bacteria</taxon>
        <taxon>Bacillati</taxon>
        <taxon>Bacillota</taxon>
        <taxon>Clostridia</taxon>
        <taxon>Lachnospirales</taxon>
        <taxon>Lachnospiraceae</taxon>
        <taxon>Fusicatenibacter</taxon>
    </lineage>
</organism>
<dbReference type="EC" id="2.7.7.2" evidence="14"/>
<evidence type="ECO:0000256" key="7">
    <source>
        <dbReference type="ARBA" id="ARBA00022741"/>
    </source>
</evidence>
<dbReference type="EC" id="2.7.1.26" evidence="14"/>
<dbReference type="GO" id="GO:0009398">
    <property type="term" value="P:FMN biosynthetic process"/>
    <property type="evidence" value="ECO:0007669"/>
    <property type="project" value="UniProtKB-UniRule"/>
</dbReference>
<reference evidence="16" key="1">
    <citation type="journal article" date="2021" name="PeerJ">
        <title>Extensive microbial diversity within the chicken gut microbiome revealed by metagenomics and culture.</title>
        <authorList>
            <person name="Gilroy R."/>
            <person name="Ravi A."/>
            <person name="Getino M."/>
            <person name="Pursley I."/>
            <person name="Horton D.L."/>
            <person name="Alikhan N.F."/>
            <person name="Baker D."/>
            <person name="Gharbi K."/>
            <person name="Hall N."/>
            <person name="Watson M."/>
            <person name="Adriaenssens E.M."/>
            <person name="Foster-Nyarko E."/>
            <person name="Jarju S."/>
            <person name="Secka A."/>
            <person name="Antonio M."/>
            <person name="Oren A."/>
            <person name="Chaudhuri R.R."/>
            <person name="La Ragione R."/>
            <person name="Hildebrand F."/>
            <person name="Pallen M.J."/>
        </authorList>
    </citation>
    <scope>NUCLEOTIDE SEQUENCE</scope>
    <source>
        <strain evidence="16">CHK183-1962</strain>
    </source>
</reference>
<dbReference type="PANTHER" id="PTHR22749:SF6">
    <property type="entry name" value="RIBOFLAVIN KINASE"/>
    <property type="match status" value="1"/>
</dbReference>
<sequence length="310" mass="35601">MKYIKNTLSFETQRGSVVTLGKFDGLHRGHMLLVNRVLEVGRQKGLETVIFTFAVPPSMRVAHEPAHQLLTNDERHLRLEGYGVDMLIECPFSDAVMHMEPEAFIREILVEKLHAACVVVGTDFRFGYQRRGDVRMLETLGPSCGFRTEIIQKAREDGREISSTWIKEELRKGRMETVERLLGYPYTVREEIVHGRALGRTIGVPTINQVPVKEKLLPPYGVYVSRVKVGGQEFYGMTNIGVKPTVKENFTGVETYLFDCGQDLYGQMAEVALLHFQRREQKFPSVEALQEHLKKDEKQARQFLRENYRV</sequence>
<dbReference type="AlphaFoldDB" id="A0A9D1XCH2"/>
<dbReference type="GO" id="GO:0008531">
    <property type="term" value="F:riboflavin kinase activity"/>
    <property type="evidence" value="ECO:0007669"/>
    <property type="project" value="UniProtKB-UniRule"/>
</dbReference>
<dbReference type="NCBIfam" id="NF004162">
    <property type="entry name" value="PRK05627.1-5"/>
    <property type="match status" value="1"/>
</dbReference>
<evidence type="ECO:0000256" key="5">
    <source>
        <dbReference type="ARBA" id="ARBA00022679"/>
    </source>
</evidence>
<dbReference type="PIRSF" id="PIRSF004491">
    <property type="entry name" value="FAD_Synth"/>
    <property type="match status" value="1"/>
</dbReference>
<evidence type="ECO:0000256" key="12">
    <source>
        <dbReference type="ARBA" id="ARBA00047880"/>
    </source>
</evidence>
<protein>
    <recommendedName>
        <fullName evidence="14">Riboflavin biosynthesis protein</fullName>
    </recommendedName>
    <domain>
        <recommendedName>
            <fullName evidence="14">Riboflavin kinase</fullName>
            <ecNumber evidence="14">2.7.1.26</ecNumber>
        </recommendedName>
        <alternativeName>
            <fullName evidence="14">Flavokinase</fullName>
        </alternativeName>
    </domain>
    <domain>
        <recommendedName>
            <fullName evidence="14">FMN adenylyltransferase</fullName>
            <ecNumber evidence="14">2.7.7.2</ecNumber>
        </recommendedName>
        <alternativeName>
            <fullName evidence="14">FAD pyrophosphorylase</fullName>
        </alternativeName>
        <alternativeName>
            <fullName evidence="14">FAD synthase</fullName>
        </alternativeName>
    </domain>
</protein>
<evidence type="ECO:0000259" key="15">
    <source>
        <dbReference type="SMART" id="SM00904"/>
    </source>
</evidence>
<dbReference type="GO" id="GO:0003919">
    <property type="term" value="F:FMN adenylyltransferase activity"/>
    <property type="evidence" value="ECO:0007669"/>
    <property type="project" value="UniProtKB-UniRule"/>
</dbReference>
<dbReference type="Gene3D" id="3.40.50.620">
    <property type="entry name" value="HUPs"/>
    <property type="match status" value="1"/>
</dbReference>
<keyword evidence="7 14" id="KW-0547">Nucleotide-binding</keyword>
<dbReference type="SUPFAM" id="SSF82114">
    <property type="entry name" value="Riboflavin kinase-like"/>
    <property type="match status" value="1"/>
</dbReference>
<dbReference type="Gene3D" id="2.40.30.30">
    <property type="entry name" value="Riboflavin kinase-like"/>
    <property type="match status" value="1"/>
</dbReference>
<evidence type="ECO:0000256" key="14">
    <source>
        <dbReference type="PIRNR" id="PIRNR004491"/>
    </source>
</evidence>
<keyword evidence="9 14" id="KW-0274">FAD</keyword>
<dbReference type="Proteomes" id="UP000886890">
    <property type="component" value="Unassembled WGS sequence"/>
</dbReference>
<evidence type="ECO:0000256" key="4">
    <source>
        <dbReference type="ARBA" id="ARBA00022643"/>
    </source>
</evidence>
<evidence type="ECO:0000256" key="2">
    <source>
        <dbReference type="ARBA" id="ARBA00005201"/>
    </source>
</evidence>
<dbReference type="InterPro" id="IPR023468">
    <property type="entry name" value="Riboflavin_kinase"/>
</dbReference>
<evidence type="ECO:0000256" key="6">
    <source>
        <dbReference type="ARBA" id="ARBA00022695"/>
    </source>
</evidence>
<evidence type="ECO:0000256" key="3">
    <source>
        <dbReference type="ARBA" id="ARBA00022630"/>
    </source>
</evidence>
<dbReference type="InterPro" id="IPR015864">
    <property type="entry name" value="FAD_synthase"/>
</dbReference>
<dbReference type="Pfam" id="PF06574">
    <property type="entry name" value="FAD_syn"/>
    <property type="match status" value="1"/>
</dbReference>
<comment type="catalytic activity">
    <reaction evidence="13 14">
        <text>FMN + ATP + H(+) = FAD + diphosphate</text>
        <dbReference type="Rhea" id="RHEA:17237"/>
        <dbReference type="ChEBI" id="CHEBI:15378"/>
        <dbReference type="ChEBI" id="CHEBI:30616"/>
        <dbReference type="ChEBI" id="CHEBI:33019"/>
        <dbReference type="ChEBI" id="CHEBI:57692"/>
        <dbReference type="ChEBI" id="CHEBI:58210"/>
        <dbReference type="EC" id="2.7.7.2"/>
    </reaction>
</comment>
<keyword evidence="11" id="KW-0511">Multifunctional enzyme</keyword>
<comment type="caution">
    <text evidence="16">The sequence shown here is derived from an EMBL/GenBank/DDBJ whole genome shotgun (WGS) entry which is preliminary data.</text>
</comment>
<dbReference type="Pfam" id="PF01687">
    <property type="entry name" value="Flavokinase"/>
    <property type="match status" value="1"/>
</dbReference>
<dbReference type="CDD" id="cd02064">
    <property type="entry name" value="FAD_synthetase_N"/>
    <property type="match status" value="1"/>
</dbReference>
<dbReference type="EMBL" id="DXEK01000062">
    <property type="protein sequence ID" value="HIX76714.1"/>
    <property type="molecule type" value="Genomic_DNA"/>
</dbReference>
<dbReference type="NCBIfam" id="TIGR00083">
    <property type="entry name" value="ribF"/>
    <property type="match status" value="1"/>
</dbReference>
<keyword evidence="8 14" id="KW-0418">Kinase</keyword>
<dbReference type="FunFam" id="3.40.50.620:FF:000021">
    <property type="entry name" value="Riboflavin biosynthesis protein"/>
    <property type="match status" value="1"/>
</dbReference>
<dbReference type="InterPro" id="IPR023465">
    <property type="entry name" value="Riboflavin_kinase_dom_sf"/>
</dbReference>
<comment type="pathway">
    <text evidence="1 14">Cofactor biosynthesis; FAD biosynthesis; FAD from FMN: step 1/1.</text>
</comment>
<feature type="domain" description="Riboflavin kinase" evidence="15">
    <location>
        <begin position="181"/>
        <end position="305"/>
    </location>
</feature>
<evidence type="ECO:0000256" key="8">
    <source>
        <dbReference type="ARBA" id="ARBA00022777"/>
    </source>
</evidence>
<dbReference type="GO" id="GO:0009231">
    <property type="term" value="P:riboflavin biosynthetic process"/>
    <property type="evidence" value="ECO:0007669"/>
    <property type="project" value="InterPro"/>
</dbReference>
<dbReference type="SMART" id="SM00904">
    <property type="entry name" value="Flavokinase"/>
    <property type="match status" value="1"/>
</dbReference>
<keyword evidence="3 14" id="KW-0285">Flavoprotein</keyword>
<dbReference type="GO" id="GO:0006747">
    <property type="term" value="P:FAD biosynthetic process"/>
    <property type="evidence" value="ECO:0007669"/>
    <property type="project" value="UniProtKB-UniRule"/>
</dbReference>
<evidence type="ECO:0000256" key="9">
    <source>
        <dbReference type="ARBA" id="ARBA00022827"/>
    </source>
</evidence>
<dbReference type="GO" id="GO:0005524">
    <property type="term" value="F:ATP binding"/>
    <property type="evidence" value="ECO:0007669"/>
    <property type="project" value="UniProtKB-UniRule"/>
</dbReference>
<comment type="catalytic activity">
    <reaction evidence="12 14">
        <text>riboflavin + ATP = FMN + ADP + H(+)</text>
        <dbReference type="Rhea" id="RHEA:14357"/>
        <dbReference type="ChEBI" id="CHEBI:15378"/>
        <dbReference type="ChEBI" id="CHEBI:30616"/>
        <dbReference type="ChEBI" id="CHEBI:57986"/>
        <dbReference type="ChEBI" id="CHEBI:58210"/>
        <dbReference type="ChEBI" id="CHEBI:456216"/>
        <dbReference type="EC" id="2.7.1.26"/>
    </reaction>
</comment>
<dbReference type="SUPFAM" id="SSF52374">
    <property type="entry name" value="Nucleotidylyl transferase"/>
    <property type="match status" value="1"/>
</dbReference>
<dbReference type="InterPro" id="IPR014729">
    <property type="entry name" value="Rossmann-like_a/b/a_fold"/>
</dbReference>
<accession>A0A9D1XCH2</accession>
<dbReference type="PANTHER" id="PTHR22749">
    <property type="entry name" value="RIBOFLAVIN KINASE/FMN ADENYLYLTRANSFERASE"/>
    <property type="match status" value="1"/>
</dbReference>
<reference evidence="16" key="2">
    <citation type="submission" date="2021-04" db="EMBL/GenBank/DDBJ databases">
        <authorList>
            <person name="Gilroy R."/>
        </authorList>
    </citation>
    <scope>NUCLEOTIDE SEQUENCE</scope>
    <source>
        <strain evidence="16">CHK183-1962</strain>
    </source>
</reference>
<gene>
    <name evidence="16" type="ORF">H9734_03845</name>
</gene>
<name>A0A9D1XCH2_9FIRM</name>
<keyword evidence="5 14" id="KW-0808">Transferase</keyword>
<keyword evidence="6 14" id="KW-0548">Nucleotidyltransferase</keyword>
<keyword evidence="10 14" id="KW-0067">ATP-binding</keyword>
<evidence type="ECO:0000256" key="13">
    <source>
        <dbReference type="ARBA" id="ARBA00049494"/>
    </source>
</evidence>
<evidence type="ECO:0000256" key="1">
    <source>
        <dbReference type="ARBA" id="ARBA00004726"/>
    </source>
</evidence>
<keyword evidence="4 14" id="KW-0288">FMN</keyword>
<proteinExistence type="inferred from homology"/>
<evidence type="ECO:0000313" key="16">
    <source>
        <dbReference type="EMBL" id="HIX76714.1"/>
    </source>
</evidence>
<comment type="similarity">
    <text evidence="14">Belongs to the ribF family.</text>
</comment>
<comment type="pathway">
    <text evidence="2 14">Cofactor biosynthesis; FMN biosynthesis; FMN from riboflavin (ATP route): step 1/1.</text>
</comment>